<dbReference type="PANTHER" id="PTHR47053:SF1">
    <property type="entry name" value="MUREIN DD-ENDOPEPTIDASE MEPH-RELATED"/>
    <property type="match status" value="1"/>
</dbReference>
<dbReference type="Pfam" id="PF00877">
    <property type="entry name" value="NLPC_P60"/>
    <property type="match status" value="1"/>
</dbReference>
<dbReference type="SUPFAM" id="SSF54001">
    <property type="entry name" value="Cysteine proteinases"/>
    <property type="match status" value="1"/>
</dbReference>
<feature type="region of interest" description="Disordered" evidence="5">
    <location>
        <begin position="82"/>
        <end position="124"/>
    </location>
</feature>
<proteinExistence type="inferred from homology"/>
<keyword evidence="2" id="KW-0645">Protease</keyword>
<dbReference type="InterPro" id="IPR051202">
    <property type="entry name" value="Peptidase_C40"/>
</dbReference>
<dbReference type="AlphaFoldDB" id="A0A6S6T2P4"/>
<name>A0A6S6T2P4_9GAMM</name>
<dbReference type="PROSITE" id="PS51257">
    <property type="entry name" value="PROKAR_LIPOPROTEIN"/>
    <property type="match status" value="1"/>
</dbReference>
<evidence type="ECO:0000256" key="2">
    <source>
        <dbReference type="ARBA" id="ARBA00022670"/>
    </source>
</evidence>
<keyword evidence="4" id="KW-0788">Thiol protease</keyword>
<comment type="similarity">
    <text evidence="1">Belongs to the peptidase C40 family.</text>
</comment>
<dbReference type="InterPro" id="IPR000064">
    <property type="entry name" value="NLP_P60_dom"/>
</dbReference>
<dbReference type="PROSITE" id="PS51935">
    <property type="entry name" value="NLPC_P60"/>
    <property type="match status" value="1"/>
</dbReference>
<evidence type="ECO:0000256" key="4">
    <source>
        <dbReference type="ARBA" id="ARBA00022807"/>
    </source>
</evidence>
<dbReference type="GO" id="GO:0006508">
    <property type="term" value="P:proteolysis"/>
    <property type="evidence" value="ECO:0007669"/>
    <property type="project" value="UniProtKB-KW"/>
</dbReference>
<organism evidence="7">
    <name type="scientific">uncultured Thiotrichaceae bacterium</name>
    <dbReference type="NCBI Taxonomy" id="298394"/>
    <lineage>
        <taxon>Bacteria</taxon>
        <taxon>Pseudomonadati</taxon>
        <taxon>Pseudomonadota</taxon>
        <taxon>Gammaproteobacteria</taxon>
        <taxon>Thiotrichales</taxon>
        <taxon>Thiotrichaceae</taxon>
        <taxon>environmental samples</taxon>
    </lineage>
</organism>
<dbReference type="PANTHER" id="PTHR47053">
    <property type="entry name" value="MUREIN DD-ENDOPEPTIDASE MEPH-RELATED"/>
    <property type="match status" value="1"/>
</dbReference>
<evidence type="ECO:0000256" key="5">
    <source>
        <dbReference type="SAM" id="MobiDB-lite"/>
    </source>
</evidence>
<evidence type="ECO:0000256" key="1">
    <source>
        <dbReference type="ARBA" id="ARBA00007074"/>
    </source>
</evidence>
<feature type="compositionally biased region" description="Polar residues" evidence="5">
    <location>
        <begin position="163"/>
        <end position="177"/>
    </location>
</feature>
<gene>
    <name evidence="7" type="ORF">HELGO_WM37482</name>
</gene>
<feature type="compositionally biased region" description="Low complexity" evidence="5">
    <location>
        <begin position="113"/>
        <end position="124"/>
    </location>
</feature>
<dbReference type="InterPro" id="IPR038765">
    <property type="entry name" value="Papain-like_cys_pep_sf"/>
</dbReference>
<evidence type="ECO:0000259" key="6">
    <source>
        <dbReference type="PROSITE" id="PS51935"/>
    </source>
</evidence>
<dbReference type="Gene3D" id="3.90.1720.10">
    <property type="entry name" value="endopeptidase domain like (from Nostoc punctiforme)"/>
    <property type="match status" value="1"/>
</dbReference>
<evidence type="ECO:0000256" key="3">
    <source>
        <dbReference type="ARBA" id="ARBA00022801"/>
    </source>
</evidence>
<feature type="compositionally biased region" description="Low complexity" evidence="5">
    <location>
        <begin position="82"/>
        <end position="101"/>
    </location>
</feature>
<accession>A0A6S6T2P4</accession>
<keyword evidence="3" id="KW-0378">Hydrolase</keyword>
<reference evidence="7" key="1">
    <citation type="submission" date="2020-01" db="EMBL/GenBank/DDBJ databases">
        <authorList>
            <person name="Meier V. D."/>
            <person name="Meier V D."/>
        </authorList>
    </citation>
    <scope>NUCLEOTIDE SEQUENCE</scope>
    <source>
        <strain evidence="7">HLG_WM_MAG_08</strain>
    </source>
</reference>
<feature type="region of interest" description="Disordered" evidence="5">
    <location>
        <begin position="142"/>
        <end position="177"/>
    </location>
</feature>
<dbReference type="EMBL" id="CACVAV010000177">
    <property type="protein sequence ID" value="CAA6811005.1"/>
    <property type="molecule type" value="Genomic_DNA"/>
</dbReference>
<dbReference type="GO" id="GO:0008234">
    <property type="term" value="F:cysteine-type peptidase activity"/>
    <property type="evidence" value="ECO:0007669"/>
    <property type="project" value="UniProtKB-KW"/>
</dbReference>
<feature type="domain" description="NlpC/P60" evidence="6">
    <location>
        <begin position="248"/>
        <end position="371"/>
    </location>
</feature>
<protein>
    <submittedName>
        <fullName evidence="7">NLP/P60 family protein</fullName>
    </submittedName>
</protein>
<sequence>MISKKQKMVIAGLSSLLPIILGGCASPETVKPNIKTAVAKPGNTYVIQRASIHTPATDRQWQQRRAARNQQLAVKRAHLLAAAKQRAPARPAKPAARPTPRSNNSANAKKILRQQQQSRAQYQARYQAKQLAAIKLRKAAVSTKKPVPARKMPTQHKPRVMTASHTRPAKNNTRAAQISRDQLAKNNARLAQAKANQARHTAQLKANRARHTAQKKTAPSMRQQYIQRWEQQQAKQKLEREIESKKADARVESVIHNAKKQIGTQYVWGGASPKTGFDCSGLVQHSMNKGAGVKVPRTAAEQYKAAVKVSAQKASRGDLVFFKTRGNSVSHVGIYLGENKFVHAPRTGRKITTTQLSGYWKQRFVGFGRIPGACKVPV</sequence>
<evidence type="ECO:0000313" key="7">
    <source>
        <dbReference type="EMBL" id="CAA6811005.1"/>
    </source>
</evidence>